<name>A0ACB8RUX8_9AGAM</name>
<proteinExistence type="predicted"/>
<gene>
    <name evidence="1" type="ORF">FA95DRAFT_1605668</name>
</gene>
<comment type="caution">
    <text evidence="1">The sequence shown here is derived from an EMBL/GenBank/DDBJ whole genome shotgun (WGS) entry which is preliminary data.</text>
</comment>
<protein>
    <submittedName>
        <fullName evidence="1">Uncharacterized protein</fullName>
    </submittedName>
</protein>
<dbReference type="EMBL" id="MU275895">
    <property type="protein sequence ID" value="KAI0047906.1"/>
    <property type="molecule type" value="Genomic_DNA"/>
</dbReference>
<accession>A0ACB8RUX8</accession>
<reference evidence="1" key="1">
    <citation type="submission" date="2021-02" db="EMBL/GenBank/DDBJ databases">
        <authorList>
            <consortium name="DOE Joint Genome Institute"/>
            <person name="Ahrendt S."/>
            <person name="Looney B.P."/>
            <person name="Miyauchi S."/>
            <person name="Morin E."/>
            <person name="Drula E."/>
            <person name="Courty P.E."/>
            <person name="Chicoki N."/>
            <person name="Fauchery L."/>
            <person name="Kohler A."/>
            <person name="Kuo A."/>
            <person name="Labutti K."/>
            <person name="Pangilinan J."/>
            <person name="Lipzen A."/>
            <person name="Riley R."/>
            <person name="Andreopoulos W."/>
            <person name="He G."/>
            <person name="Johnson J."/>
            <person name="Barry K.W."/>
            <person name="Grigoriev I.V."/>
            <person name="Nagy L."/>
            <person name="Hibbett D."/>
            <person name="Henrissat B."/>
            <person name="Matheny P.B."/>
            <person name="Labbe J."/>
            <person name="Martin F."/>
        </authorList>
    </citation>
    <scope>NUCLEOTIDE SEQUENCE</scope>
    <source>
        <strain evidence="1">FP105234-sp</strain>
    </source>
</reference>
<sequence length="387" mass="41750">MAHMLPTDPSAPYHGPHPLSQYPAQNVPWTVGEPYSDDGYEQMGRGPGVQQWHAHQRPYHDAEAYTSRANELSRAAAYTHSYDGSWSPQATVPDTQAYVPATATMGISYASYYDTQVTTSHSFAVGAPYTYPTPYQPPGYPEVDYGASPGACNGDSMATAPAYARAPSSDFAASSQHFLAKQSESGHDPTCQNGYGHPGAYVTVANSYAPQTYAPTPSYPRPYAPAPENQAEEYVHPRSSTPPRGAHTHIHACKPSPVMGHLPLPEECAQHGEARGAADWQSPTPSLTQSDSRPPSTPTRDSPDNTPAHPGPSAFTFIPSSYSDGEFCSSPADGRDVDGLGIRRGGRRCSSAQKPPKKEPFLACYFCRGRKIACHPQNEDNEDRTCT</sequence>
<organism evidence="1 2">
    <name type="scientific">Auriscalpium vulgare</name>
    <dbReference type="NCBI Taxonomy" id="40419"/>
    <lineage>
        <taxon>Eukaryota</taxon>
        <taxon>Fungi</taxon>
        <taxon>Dikarya</taxon>
        <taxon>Basidiomycota</taxon>
        <taxon>Agaricomycotina</taxon>
        <taxon>Agaricomycetes</taxon>
        <taxon>Russulales</taxon>
        <taxon>Auriscalpiaceae</taxon>
        <taxon>Auriscalpium</taxon>
    </lineage>
</organism>
<dbReference type="Proteomes" id="UP000814033">
    <property type="component" value="Unassembled WGS sequence"/>
</dbReference>
<keyword evidence="2" id="KW-1185">Reference proteome</keyword>
<evidence type="ECO:0000313" key="1">
    <source>
        <dbReference type="EMBL" id="KAI0047906.1"/>
    </source>
</evidence>
<evidence type="ECO:0000313" key="2">
    <source>
        <dbReference type="Proteomes" id="UP000814033"/>
    </source>
</evidence>
<reference evidence="1" key="2">
    <citation type="journal article" date="2022" name="New Phytol.">
        <title>Evolutionary transition to the ectomycorrhizal habit in the genomes of a hyperdiverse lineage of mushroom-forming fungi.</title>
        <authorList>
            <person name="Looney B."/>
            <person name="Miyauchi S."/>
            <person name="Morin E."/>
            <person name="Drula E."/>
            <person name="Courty P.E."/>
            <person name="Kohler A."/>
            <person name="Kuo A."/>
            <person name="LaButti K."/>
            <person name="Pangilinan J."/>
            <person name="Lipzen A."/>
            <person name="Riley R."/>
            <person name="Andreopoulos W."/>
            <person name="He G."/>
            <person name="Johnson J."/>
            <person name="Nolan M."/>
            <person name="Tritt A."/>
            <person name="Barry K.W."/>
            <person name="Grigoriev I.V."/>
            <person name="Nagy L.G."/>
            <person name="Hibbett D."/>
            <person name="Henrissat B."/>
            <person name="Matheny P.B."/>
            <person name="Labbe J."/>
            <person name="Martin F.M."/>
        </authorList>
    </citation>
    <scope>NUCLEOTIDE SEQUENCE</scope>
    <source>
        <strain evidence="1">FP105234-sp</strain>
    </source>
</reference>